<feature type="chain" id="PRO_5036742731" evidence="2">
    <location>
        <begin position="19"/>
        <end position="315"/>
    </location>
</feature>
<evidence type="ECO:0000256" key="2">
    <source>
        <dbReference type="SAM" id="SignalP"/>
    </source>
</evidence>
<dbReference type="SUPFAM" id="SSF53850">
    <property type="entry name" value="Periplasmic binding protein-like II"/>
    <property type="match status" value="1"/>
</dbReference>
<name>A0A923S315_9BURK</name>
<feature type="signal peptide" evidence="2">
    <location>
        <begin position="1"/>
        <end position="18"/>
    </location>
</feature>
<evidence type="ECO:0000256" key="1">
    <source>
        <dbReference type="ARBA" id="ARBA00006987"/>
    </source>
</evidence>
<dbReference type="AlphaFoldDB" id="A0A923S315"/>
<dbReference type="PANTHER" id="PTHR42928">
    <property type="entry name" value="TRICARBOXYLATE-BINDING PROTEIN"/>
    <property type="match status" value="1"/>
</dbReference>
<evidence type="ECO:0000313" key="3">
    <source>
        <dbReference type="EMBL" id="MBC5765936.1"/>
    </source>
</evidence>
<dbReference type="RefSeq" id="WP_187082401.1">
    <property type="nucleotide sequence ID" value="NZ_JACORU010000005.1"/>
</dbReference>
<dbReference type="Pfam" id="PF03401">
    <property type="entry name" value="TctC"/>
    <property type="match status" value="1"/>
</dbReference>
<gene>
    <name evidence="3" type="ORF">H8R02_15815</name>
</gene>
<dbReference type="InterPro" id="IPR005064">
    <property type="entry name" value="BUG"/>
</dbReference>
<proteinExistence type="inferred from homology"/>
<dbReference type="InterPro" id="IPR042100">
    <property type="entry name" value="Bug_dom1"/>
</dbReference>
<dbReference type="CDD" id="cd13578">
    <property type="entry name" value="PBP2_Bug27"/>
    <property type="match status" value="1"/>
</dbReference>
<dbReference type="Gene3D" id="3.40.190.10">
    <property type="entry name" value="Periplasmic binding protein-like II"/>
    <property type="match status" value="1"/>
</dbReference>
<accession>A0A923S315</accession>
<comment type="caution">
    <text evidence="3">The sequence shown here is derived from an EMBL/GenBank/DDBJ whole genome shotgun (WGS) entry which is preliminary data.</text>
</comment>
<reference evidence="3" key="1">
    <citation type="submission" date="2020-08" db="EMBL/GenBank/DDBJ databases">
        <title>Ramlibacter sp. GTP1 16S ribosomal RNA gene genome sequencing and assembly.</title>
        <authorList>
            <person name="Kang M."/>
        </authorList>
    </citation>
    <scope>NUCLEOTIDE SEQUENCE</scope>
    <source>
        <strain evidence="3">GTP1</strain>
    </source>
</reference>
<protein>
    <submittedName>
        <fullName evidence="3">Tripartite tricarboxylate transporter substrate binding protein</fullName>
    </submittedName>
</protein>
<keyword evidence="2" id="KW-0732">Signal</keyword>
<organism evidence="3 4">
    <name type="scientific">Ramlibacter albus</name>
    <dbReference type="NCBI Taxonomy" id="2079448"/>
    <lineage>
        <taxon>Bacteria</taxon>
        <taxon>Pseudomonadati</taxon>
        <taxon>Pseudomonadota</taxon>
        <taxon>Betaproteobacteria</taxon>
        <taxon>Burkholderiales</taxon>
        <taxon>Comamonadaceae</taxon>
        <taxon>Ramlibacter</taxon>
    </lineage>
</organism>
<dbReference type="EMBL" id="JACORU010000005">
    <property type="protein sequence ID" value="MBC5765936.1"/>
    <property type="molecule type" value="Genomic_DNA"/>
</dbReference>
<dbReference type="PANTHER" id="PTHR42928:SF5">
    <property type="entry name" value="BLR1237 PROTEIN"/>
    <property type="match status" value="1"/>
</dbReference>
<comment type="similarity">
    <text evidence="1">Belongs to the UPF0065 (bug) family.</text>
</comment>
<evidence type="ECO:0000313" key="4">
    <source>
        <dbReference type="Proteomes" id="UP000596827"/>
    </source>
</evidence>
<keyword evidence="4" id="KW-1185">Reference proteome</keyword>
<sequence>MRKILLLALWLASCMAFAQGYPAKPIRLVVPFPPGGSSDLVARTMSPKLGELLGQQVIVDYKGGAAGSIGAAEVANAPADGYTLLLVWDTHAMNHHVYKTQYDFQKSFEPITQLVQAPGMIAAKTGFGPSTVKELIDYARANPEKVTYGSTGSGSSNHVSAANFADVTGVKLMHVPYKGGGPMITDLLGGHVDIVFGTMPLFEQHVRSGKMKAIAVLSKNRVPQLPGVPTVAETVPGFEANTWFGLLAPAGTPKPVLARIHRDVVRALNDDKVREQFAARGFEVVGSAPEAFAAFLNEQSDANGRIVRKLGIKGE</sequence>
<dbReference type="Gene3D" id="3.40.190.150">
    <property type="entry name" value="Bordetella uptake gene, domain 1"/>
    <property type="match status" value="1"/>
</dbReference>
<dbReference type="PIRSF" id="PIRSF017082">
    <property type="entry name" value="YflP"/>
    <property type="match status" value="1"/>
</dbReference>
<dbReference type="Proteomes" id="UP000596827">
    <property type="component" value="Unassembled WGS sequence"/>
</dbReference>